<dbReference type="SUPFAM" id="SSF55729">
    <property type="entry name" value="Acyl-CoA N-acyltransferases (Nat)"/>
    <property type="match status" value="1"/>
</dbReference>
<dbReference type="Gene3D" id="3.40.630.30">
    <property type="match status" value="1"/>
</dbReference>
<dbReference type="RefSeq" id="WP_236338972.1">
    <property type="nucleotide sequence ID" value="NZ_JAKIJS010000005.1"/>
</dbReference>
<comment type="caution">
    <text evidence="1">The sequence shown here is derived from an EMBL/GenBank/DDBJ whole genome shotgun (WGS) entry which is preliminary data.</text>
</comment>
<dbReference type="Proteomes" id="UP001649381">
    <property type="component" value="Unassembled WGS sequence"/>
</dbReference>
<sequence>MKVREATKTDVPQMVSLIEQLGYPTAIEQFEQRFEKIFTNPCYHTLVAEVENQLVGMAGLCTDLFYEYDGSYVRIVALLLIQITEEEA</sequence>
<evidence type="ECO:0000313" key="1">
    <source>
        <dbReference type="EMBL" id="MCF6139528.1"/>
    </source>
</evidence>
<name>A0ABS9H3K1_9BACL</name>
<dbReference type="InterPro" id="IPR016181">
    <property type="entry name" value="Acyl_CoA_acyltransferase"/>
</dbReference>
<evidence type="ECO:0000313" key="2">
    <source>
        <dbReference type="Proteomes" id="UP001649381"/>
    </source>
</evidence>
<gene>
    <name evidence="1" type="ORF">L2716_17570</name>
</gene>
<reference evidence="1 2" key="1">
    <citation type="submission" date="2022-01" db="EMBL/GenBank/DDBJ databases">
        <title>Alkalihalobacillus sp. EGI L200015, a novel bacterium isolated from a salt lake sediment.</title>
        <authorList>
            <person name="Gao L."/>
            <person name="Fang B.-Z."/>
            <person name="Li W.-J."/>
        </authorList>
    </citation>
    <scope>NUCLEOTIDE SEQUENCE [LARGE SCALE GENOMIC DNA]</scope>
    <source>
        <strain evidence="1 2">KCTC 12718</strain>
    </source>
</reference>
<proteinExistence type="predicted"/>
<evidence type="ECO:0008006" key="3">
    <source>
        <dbReference type="Google" id="ProtNLM"/>
    </source>
</evidence>
<organism evidence="1 2">
    <name type="scientific">Pseudalkalibacillus berkeleyi</name>
    <dbReference type="NCBI Taxonomy" id="1069813"/>
    <lineage>
        <taxon>Bacteria</taxon>
        <taxon>Bacillati</taxon>
        <taxon>Bacillota</taxon>
        <taxon>Bacilli</taxon>
        <taxon>Bacillales</taxon>
        <taxon>Fictibacillaceae</taxon>
        <taxon>Pseudalkalibacillus</taxon>
    </lineage>
</organism>
<dbReference type="EMBL" id="JAKIJS010000005">
    <property type="protein sequence ID" value="MCF6139528.1"/>
    <property type="molecule type" value="Genomic_DNA"/>
</dbReference>
<accession>A0ABS9H3K1</accession>
<protein>
    <recommendedName>
        <fullName evidence="3">N-acetyltransferase domain-containing protein</fullName>
    </recommendedName>
</protein>
<keyword evidence="2" id="KW-1185">Reference proteome</keyword>